<dbReference type="InterPro" id="IPR056689">
    <property type="entry name" value="DUF7787"/>
</dbReference>
<dbReference type="Gramene" id="EOY06716">
    <property type="protein sequence ID" value="EOY06716"/>
    <property type="gene ID" value="TCM_021360"/>
</dbReference>
<feature type="domain" description="DUF7787" evidence="2">
    <location>
        <begin position="85"/>
        <end position="141"/>
    </location>
</feature>
<feature type="chain" id="PRO_5001597195" description="DUF7787 domain-containing protein" evidence="1">
    <location>
        <begin position="19"/>
        <end position="276"/>
    </location>
</feature>
<dbReference type="eggNOG" id="ENOG502S8UG">
    <property type="taxonomic scope" value="Eukaryota"/>
</dbReference>
<dbReference type="AlphaFoldDB" id="A0A061EPF1"/>
<dbReference type="HOGENOM" id="CLU_1009769_0_0_1"/>
<reference evidence="3 4" key="1">
    <citation type="journal article" date="2013" name="Genome Biol.">
        <title>The genome sequence of the most widely cultivated cacao type and its use to identify candidate genes regulating pod color.</title>
        <authorList>
            <person name="Motamayor J.C."/>
            <person name="Mockaitis K."/>
            <person name="Schmutz J."/>
            <person name="Haiminen N."/>
            <person name="Iii D.L."/>
            <person name="Cornejo O."/>
            <person name="Findley S.D."/>
            <person name="Zheng P."/>
            <person name="Utro F."/>
            <person name="Royaert S."/>
            <person name="Saski C."/>
            <person name="Jenkins J."/>
            <person name="Podicheti R."/>
            <person name="Zhao M."/>
            <person name="Scheffler B.E."/>
            <person name="Stack J.C."/>
            <person name="Feltus F.A."/>
            <person name="Mustiga G.M."/>
            <person name="Amores F."/>
            <person name="Phillips W."/>
            <person name="Marelli J.P."/>
            <person name="May G.D."/>
            <person name="Shapiro H."/>
            <person name="Ma J."/>
            <person name="Bustamante C.D."/>
            <person name="Schnell R.J."/>
            <person name="Main D."/>
            <person name="Gilbert D."/>
            <person name="Parida L."/>
            <person name="Kuhn D.N."/>
        </authorList>
    </citation>
    <scope>NUCLEOTIDE SEQUENCE [LARGE SCALE GENOMIC DNA]</scope>
    <source>
        <strain evidence="4">cv. Matina 1-6</strain>
    </source>
</reference>
<dbReference type="STRING" id="3641.A0A061EPF1"/>
<proteinExistence type="predicted"/>
<gene>
    <name evidence="3" type="ORF">TCM_021360</name>
</gene>
<sequence length="276" mass="31931">MGWLPRWTIMLFTDLVLETVEKVIERLEFLDFPWGQILVLSRIQFTSTINEAIKNIFSRQDKELHSVTEVLQREREGRMRGRVIKTEIKLEDYEHFLGNPYDDAFSYQQLNKIIYMHGFKKIHKRRKADLYEALSTIDLIKPQRSTLKDDYPPYDDSALSLDQVKQDLQTLQWQECPVQSIHSIHPTVQDNPATSSCSDGVCRGSAISSFTIRRKRQRSGRRKRMWAVYRGGVEQGNVAVGVTNGGVESGVSRDHDAVLIQPESSSLFVETYSWDF</sequence>
<dbReference type="PANTHER" id="PTHR35096">
    <property type="entry name" value="BNAA08G28570D PROTEIN"/>
    <property type="match status" value="1"/>
</dbReference>
<organism evidence="3 4">
    <name type="scientific">Theobroma cacao</name>
    <name type="common">Cacao</name>
    <name type="synonym">Cocoa</name>
    <dbReference type="NCBI Taxonomy" id="3641"/>
    <lineage>
        <taxon>Eukaryota</taxon>
        <taxon>Viridiplantae</taxon>
        <taxon>Streptophyta</taxon>
        <taxon>Embryophyta</taxon>
        <taxon>Tracheophyta</taxon>
        <taxon>Spermatophyta</taxon>
        <taxon>Magnoliopsida</taxon>
        <taxon>eudicotyledons</taxon>
        <taxon>Gunneridae</taxon>
        <taxon>Pentapetalae</taxon>
        <taxon>rosids</taxon>
        <taxon>malvids</taxon>
        <taxon>Malvales</taxon>
        <taxon>Malvaceae</taxon>
        <taxon>Byttnerioideae</taxon>
        <taxon>Theobroma</taxon>
    </lineage>
</organism>
<keyword evidence="1" id="KW-0732">Signal</keyword>
<dbReference type="Pfam" id="PF25042">
    <property type="entry name" value="DUF7787"/>
    <property type="match status" value="1"/>
</dbReference>
<accession>A0A061EPF1</accession>
<dbReference type="InParanoid" id="A0A061EPF1"/>
<feature type="signal peptide" evidence="1">
    <location>
        <begin position="1"/>
        <end position="18"/>
    </location>
</feature>
<dbReference type="EMBL" id="CM001882">
    <property type="protein sequence ID" value="EOY06716.1"/>
    <property type="molecule type" value="Genomic_DNA"/>
</dbReference>
<evidence type="ECO:0000259" key="2">
    <source>
        <dbReference type="Pfam" id="PF25042"/>
    </source>
</evidence>
<name>A0A061EPF1_THECC</name>
<protein>
    <recommendedName>
        <fullName evidence="2">DUF7787 domain-containing protein</fullName>
    </recommendedName>
</protein>
<dbReference type="Proteomes" id="UP000026915">
    <property type="component" value="Chromosome 4"/>
</dbReference>
<dbReference type="OMA" id="IYMHGFK"/>
<evidence type="ECO:0000313" key="4">
    <source>
        <dbReference type="Proteomes" id="UP000026915"/>
    </source>
</evidence>
<keyword evidence="4" id="KW-1185">Reference proteome</keyword>
<evidence type="ECO:0000313" key="3">
    <source>
        <dbReference type="EMBL" id="EOY06716.1"/>
    </source>
</evidence>
<dbReference type="PANTHER" id="PTHR35096:SF14">
    <property type="match status" value="1"/>
</dbReference>
<evidence type="ECO:0000256" key="1">
    <source>
        <dbReference type="SAM" id="SignalP"/>
    </source>
</evidence>